<dbReference type="InterPro" id="IPR027417">
    <property type="entry name" value="P-loop_NTPase"/>
</dbReference>
<evidence type="ECO:0000256" key="2">
    <source>
        <dbReference type="ARBA" id="ARBA00022801"/>
    </source>
</evidence>
<evidence type="ECO:0000313" key="8">
    <source>
        <dbReference type="EMBL" id="CAB3929382.1"/>
    </source>
</evidence>
<accession>A0A6S7EVM3</accession>
<evidence type="ECO:0000256" key="5">
    <source>
        <dbReference type="ARBA" id="ARBA00045658"/>
    </source>
</evidence>
<dbReference type="SUPFAM" id="SSF90002">
    <property type="entry name" value="Hypothetical protein YjiA, C-terminal domain"/>
    <property type="match status" value="1"/>
</dbReference>
<evidence type="ECO:0000259" key="7">
    <source>
        <dbReference type="SMART" id="SM00833"/>
    </source>
</evidence>
<keyword evidence="2 8" id="KW-0378">Hydrolase</keyword>
<dbReference type="Pfam" id="PF02492">
    <property type="entry name" value="cobW"/>
    <property type="match status" value="1"/>
</dbReference>
<dbReference type="Pfam" id="PF07683">
    <property type="entry name" value="CobW_C"/>
    <property type="match status" value="1"/>
</dbReference>
<keyword evidence="3" id="KW-0143">Chaperone</keyword>
<dbReference type="InterPro" id="IPR051316">
    <property type="entry name" value="Zinc-reg_GTPase_activator"/>
</dbReference>
<dbReference type="InterPro" id="IPR011629">
    <property type="entry name" value="CobW-like_C"/>
</dbReference>
<proteinExistence type="inferred from homology"/>
<feature type="domain" description="CobW C-terminal" evidence="7">
    <location>
        <begin position="248"/>
        <end position="340"/>
    </location>
</feature>
<keyword evidence="9" id="KW-1185">Reference proteome</keyword>
<evidence type="ECO:0000256" key="1">
    <source>
        <dbReference type="ARBA" id="ARBA00022741"/>
    </source>
</evidence>
<dbReference type="Gene3D" id="3.30.1220.10">
    <property type="entry name" value="CobW-like, C-terminal domain"/>
    <property type="match status" value="1"/>
</dbReference>
<dbReference type="GO" id="GO:0005737">
    <property type="term" value="C:cytoplasm"/>
    <property type="evidence" value="ECO:0007669"/>
    <property type="project" value="TreeGrafter"/>
</dbReference>
<dbReference type="InterPro" id="IPR036627">
    <property type="entry name" value="CobW-likC_sf"/>
</dbReference>
<dbReference type="SMART" id="SM00833">
    <property type="entry name" value="CobW_C"/>
    <property type="match status" value="1"/>
</dbReference>
<evidence type="ECO:0000256" key="6">
    <source>
        <dbReference type="ARBA" id="ARBA00049117"/>
    </source>
</evidence>
<dbReference type="GO" id="GO:0016787">
    <property type="term" value="F:hydrolase activity"/>
    <property type="evidence" value="ECO:0007669"/>
    <property type="project" value="UniProtKB-KW"/>
</dbReference>
<organism evidence="8 9">
    <name type="scientific">Achromobacter insolitus</name>
    <dbReference type="NCBI Taxonomy" id="217204"/>
    <lineage>
        <taxon>Bacteria</taxon>
        <taxon>Pseudomonadati</taxon>
        <taxon>Pseudomonadota</taxon>
        <taxon>Betaproteobacteria</taxon>
        <taxon>Burkholderiales</taxon>
        <taxon>Alcaligenaceae</taxon>
        <taxon>Achromobacter</taxon>
    </lineage>
</organism>
<sequence length="347" mass="37537">MADIDRIAAKIPVSLITGFLGCGKTTLISKLVLQPEMARAAVVINEIGEIGIDHELVTHSSENISVLANGCICCTIRTDLQESLRDLFGQRRAGRIPDFDRVIVETTGLADPAPIVQTLASDDMLSNHYRLDGVVTLADAVNIHGQLRAHPEAVKQLALADRILLSKGDLVTPVDLDAAKGEIQDINPHAQLLRCEMGDISAHMLTGLNPSTSRASADTLRFLGSSFETGEHTGSAYLGSRSGRHRDIDTLSLRFPDPFDWLRFNAAMDLIAALRGPDLLRMKGIVNIEGAAWVIQGVQHVFHPPVALDCWPTEDQTSRLVFITRGISESAINGVFAAVGAISKRQT</sequence>
<dbReference type="InterPro" id="IPR003495">
    <property type="entry name" value="CobW/HypB/UreG_nucleotide-bd"/>
</dbReference>
<comment type="similarity">
    <text evidence="4">Belongs to the SIMIBI class G3E GTPase family. ZNG1 subfamily.</text>
</comment>
<protein>
    <submittedName>
        <fullName evidence="8">P-loop guanosine triphosphatase YjiA</fullName>
        <ecNumber evidence="8">3.6.-.-</ecNumber>
    </submittedName>
</protein>
<dbReference type="CDD" id="cd03112">
    <property type="entry name" value="CobW-like"/>
    <property type="match status" value="1"/>
</dbReference>
<dbReference type="SUPFAM" id="SSF52540">
    <property type="entry name" value="P-loop containing nucleoside triphosphate hydrolases"/>
    <property type="match status" value="1"/>
</dbReference>
<comment type="catalytic activity">
    <reaction evidence="6">
        <text>GTP + H2O = GDP + phosphate + H(+)</text>
        <dbReference type="Rhea" id="RHEA:19669"/>
        <dbReference type="ChEBI" id="CHEBI:15377"/>
        <dbReference type="ChEBI" id="CHEBI:15378"/>
        <dbReference type="ChEBI" id="CHEBI:37565"/>
        <dbReference type="ChEBI" id="CHEBI:43474"/>
        <dbReference type="ChEBI" id="CHEBI:58189"/>
    </reaction>
    <physiologicalReaction direction="left-to-right" evidence="6">
        <dbReference type="Rhea" id="RHEA:19670"/>
    </physiologicalReaction>
</comment>
<gene>
    <name evidence="8" type="primary">yjiA_1</name>
    <name evidence="8" type="ORF">LMG6000_00434</name>
</gene>
<name>A0A6S7EVM3_9BURK</name>
<evidence type="ECO:0000256" key="3">
    <source>
        <dbReference type="ARBA" id="ARBA00023186"/>
    </source>
</evidence>
<dbReference type="Gene3D" id="3.40.50.300">
    <property type="entry name" value="P-loop containing nucleotide triphosphate hydrolases"/>
    <property type="match status" value="1"/>
</dbReference>
<evidence type="ECO:0000313" key="9">
    <source>
        <dbReference type="Proteomes" id="UP000494183"/>
    </source>
</evidence>
<keyword evidence="1" id="KW-0547">Nucleotide-binding</keyword>
<evidence type="ECO:0000256" key="4">
    <source>
        <dbReference type="ARBA" id="ARBA00034320"/>
    </source>
</evidence>
<comment type="function">
    <text evidence="5">Zinc chaperone that directly transfers zinc cofactor to target proteins, thereby activating them. Zinc is transferred from the CXCC motif in the GTPase domain to the zinc binding site in target proteins in a process requiring GTP hydrolysis.</text>
</comment>
<dbReference type="EC" id="3.6.-.-" evidence="8"/>
<dbReference type="AlphaFoldDB" id="A0A6S7EVM3"/>
<reference evidence="8 9" key="1">
    <citation type="submission" date="2020-04" db="EMBL/GenBank/DDBJ databases">
        <authorList>
            <person name="De Canck E."/>
        </authorList>
    </citation>
    <scope>NUCLEOTIDE SEQUENCE [LARGE SCALE GENOMIC DNA]</scope>
    <source>
        <strain evidence="8 9">LMG 6000</strain>
    </source>
</reference>
<dbReference type="PANTHER" id="PTHR13748">
    <property type="entry name" value="COBW-RELATED"/>
    <property type="match status" value="1"/>
</dbReference>
<dbReference type="PANTHER" id="PTHR13748:SF62">
    <property type="entry name" value="COBW DOMAIN-CONTAINING PROTEIN"/>
    <property type="match status" value="1"/>
</dbReference>
<dbReference type="GO" id="GO:0000166">
    <property type="term" value="F:nucleotide binding"/>
    <property type="evidence" value="ECO:0007669"/>
    <property type="project" value="UniProtKB-KW"/>
</dbReference>
<dbReference type="Proteomes" id="UP000494183">
    <property type="component" value="Unassembled WGS sequence"/>
</dbReference>
<dbReference type="PROSITE" id="PS51257">
    <property type="entry name" value="PROKAR_LIPOPROTEIN"/>
    <property type="match status" value="1"/>
</dbReference>
<dbReference type="EMBL" id="CADILH010000001">
    <property type="protein sequence ID" value="CAB3929382.1"/>
    <property type="molecule type" value="Genomic_DNA"/>
</dbReference>
<dbReference type="RefSeq" id="WP_175202084.1">
    <property type="nucleotide sequence ID" value="NZ_CADILH010000001.1"/>
</dbReference>